<sequence>MPRFLFLLGAGLAGAALFHILRFVLTGTLEPALVPLVAGLVAWSVIVVAVTLPWAERNVPPGQRYGWLMGGQLSLVLAILDGSALWSLPGGLGKLALGFILLVPVVALTQVTSFALFSRAERDAWSRRPRAQAGQAPGLPNG</sequence>
<feature type="transmembrane region" description="Helical" evidence="1">
    <location>
        <begin position="95"/>
        <end position="117"/>
    </location>
</feature>
<accession>A0A4Z0NLK9</accession>
<dbReference type="RefSeq" id="WP_135417386.1">
    <property type="nucleotide sequence ID" value="NZ_SRLB01000017.1"/>
</dbReference>
<keyword evidence="1" id="KW-0812">Transmembrane</keyword>
<protein>
    <submittedName>
        <fullName evidence="2">Uncharacterized protein</fullName>
    </submittedName>
</protein>
<gene>
    <name evidence="2" type="ORF">EU555_22040</name>
</gene>
<comment type="caution">
    <text evidence="2">The sequence shown here is derived from an EMBL/GenBank/DDBJ whole genome shotgun (WGS) entry which is preliminary data.</text>
</comment>
<dbReference type="AlphaFoldDB" id="A0A4Z0NLK9"/>
<proteinExistence type="predicted"/>
<keyword evidence="3" id="KW-1185">Reference proteome</keyword>
<dbReference type="OrthoDB" id="7995233at2"/>
<keyword evidence="1" id="KW-0472">Membrane</keyword>
<dbReference type="EMBL" id="SRLB01000017">
    <property type="protein sequence ID" value="TGD96745.1"/>
    <property type="molecule type" value="Genomic_DNA"/>
</dbReference>
<organism evidence="2 3">
    <name type="scientific">Methylobacterium nonmethylotrophicum</name>
    <dbReference type="NCBI Taxonomy" id="1141884"/>
    <lineage>
        <taxon>Bacteria</taxon>
        <taxon>Pseudomonadati</taxon>
        <taxon>Pseudomonadota</taxon>
        <taxon>Alphaproteobacteria</taxon>
        <taxon>Hyphomicrobiales</taxon>
        <taxon>Methylobacteriaceae</taxon>
        <taxon>Methylobacterium</taxon>
    </lineage>
</organism>
<dbReference type="Proteomes" id="UP000297535">
    <property type="component" value="Unassembled WGS sequence"/>
</dbReference>
<name>A0A4Z0NLK9_9HYPH</name>
<reference evidence="2 3" key="1">
    <citation type="submission" date="2019-04" db="EMBL/GenBank/DDBJ databases">
        <authorList>
            <person name="Feng G."/>
            <person name="Zhu H."/>
        </authorList>
    </citation>
    <scope>NUCLEOTIDE SEQUENCE [LARGE SCALE GENOMIC DNA]</scope>
    <source>
        <strain evidence="2 3">6HR-1</strain>
    </source>
</reference>
<feature type="transmembrane region" description="Helical" evidence="1">
    <location>
        <begin position="32"/>
        <end position="55"/>
    </location>
</feature>
<evidence type="ECO:0000256" key="1">
    <source>
        <dbReference type="SAM" id="Phobius"/>
    </source>
</evidence>
<evidence type="ECO:0000313" key="2">
    <source>
        <dbReference type="EMBL" id="TGD96745.1"/>
    </source>
</evidence>
<evidence type="ECO:0000313" key="3">
    <source>
        <dbReference type="Proteomes" id="UP000297535"/>
    </source>
</evidence>
<keyword evidence="1" id="KW-1133">Transmembrane helix</keyword>